<dbReference type="PROSITE" id="PS51257">
    <property type="entry name" value="PROKAR_LIPOPROTEIN"/>
    <property type="match status" value="1"/>
</dbReference>
<dbReference type="InterPro" id="IPR050570">
    <property type="entry name" value="Cell_wall_metabolism_enzyme"/>
</dbReference>
<dbReference type="Gene3D" id="2.70.70.10">
    <property type="entry name" value="Glucose Permease (Domain IIA)"/>
    <property type="match status" value="1"/>
</dbReference>
<dbReference type="PROSITE" id="PS51782">
    <property type="entry name" value="LYSM"/>
    <property type="match status" value="2"/>
</dbReference>
<dbReference type="SMART" id="SM00257">
    <property type="entry name" value="LysM"/>
    <property type="match status" value="2"/>
</dbReference>
<dbReference type="SUPFAM" id="SSF51261">
    <property type="entry name" value="Duplicated hybrid motif"/>
    <property type="match status" value="1"/>
</dbReference>
<evidence type="ECO:0000256" key="1">
    <source>
        <dbReference type="ARBA" id="ARBA00038420"/>
    </source>
</evidence>
<dbReference type="InterPro" id="IPR018392">
    <property type="entry name" value="LysM"/>
</dbReference>
<feature type="domain" description="LysM" evidence="2">
    <location>
        <begin position="126"/>
        <end position="170"/>
    </location>
</feature>
<keyword evidence="3" id="KW-0378">Hydrolase</keyword>
<dbReference type="Pfam" id="PF01476">
    <property type="entry name" value="LysM"/>
    <property type="match status" value="2"/>
</dbReference>
<organism evidence="3">
    <name type="scientific">hydrothermal vent metagenome</name>
    <dbReference type="NCBI Taxonomy" id="652676"/>
    <lineage>
        <taxon>unclassified sequences</taxon>
        <taxon>metagenomes</taxon>
        <taxon>ecological metagenomes</taxon>
    </lineage>
</organism>
<evidence type="ECO:0000259" key="2">
    <source>
        <dbReference type="PROSITE" id="PS51782"/>
    </source>
</evidence>
<comment type="similarity">
    <text evidence="1">Belongs to the E.coli NlpD/Haemophilus LppB family.</text>
</comment>
<dbReference type="PANTHER" id="PTHR21666">
    <property type="entry name" value="PEPTIDASE-RELATED"/>
    <property type="match status" value="1"/>
</dbReference>
<protein>
    <submittedName>
        <fullName evidence="3">Murein hydrolase activator NlpD</fullName>
    </submittedName>
</protein>
<dbReference type="AlphaFoldDB" id="A0A3B0WUR5"/>
<accession>A0A3B0WUR5</accession>
<feature type="domain" description="LysM" evidence="2">
    <location>
        <begin position="35"/>
        <end position="79"/>
    </location>
</feature>
<dbReference type="EMBL" id="UOFE01000040">
    <property type="protein sequence ID" value="VAW54387.1"/>
    <property type="molecule type" value="Genomic_DNA"/>
</dbReference>
<dbReference type="Gene3D" id="3.10.350.10">
    <property type="entry name" value="LysM domain"/>
    <property type="match status" value="2"/>
</dbReference>
<dbReference type="GO" id="GO:0004222">
    <property type="term" value="F:metalloendopeptidase activity"/>
    <property type="evidence" value="ECO:0007669"/>
    <property type="project" value="TreeGrafter"/>
</dbReference>
<dbReference type="PANTHER" id="PTHR21666:SF263">
    <property type="entry name" value="MUREIN HYDROLASE ACTIVATOR NLPD"/>
    <property type="match status" value="1"/>
</dbReference>
<name>A0A3B0WUR5_9ZZZZ</name>
<dbReference type="InterPro" id="IPR016047">
    <property type="entry name" value="M23ase_b-sheet_dom"/>
</dbReference>
<evidence type="ECO:0000313" key="3">
    <source>
        <dbReference type="EMBL" id="VAW54387.1"/>
    </source>
</evidence>
<reference evidence="3" key="1">
    <citation type="submission" date="2018-06" db="EMBL/GenBank/DDBJ databases">
        <authorList>
            <person name="Zhirakovskaya E."/>
        </authorList>
    </citation>
    <scope>NUCLEOTIDE SEQUENCE</scope>
</reference>
<gene>
    <name evidence="3" type="ORF">MNBD_GAMMA05-933</name>
</gene>
<dbReference type="CDD" id="cd00118">
    <property type="entry name" value="LysM"/>
    <property type="match status" value="2"/>
</dbReference>
<dbReference type="CDD" id="cd12797">
    <property type="entry name" value="M23_peptidase"/>
    <property type="match status" value="1"/>
</dbReference>
<dbReference type="InterPro" id="IPR011055">
    <property type="entry name" value="Dup_hybrid_motif"/>
</dbReference>
<proteinExistence type="inferred from homology"/>
<dbReference type="InterPro" id="IPR036779">
    <property type="entry name" value="LysM_dom_sf"/>
</dbReference>
<dbReference type="Pfam" id="PF01551">
    <property type="entry name" value="Peptidase_M23"/>
    <property type="match status" value="1"/>
</dbReference>
<sequence length="334" mass="37188">MTYRVHGFSFVSVLIVVIQLSLSACSSNGTKWNPDDYTVKSGDTIYSVAWRYELDPESFAAWNGVSASYFIKPGQRLHTRKPYNFDANKKIDYQGGRASSIAYAAQPVGHSISATENASSNGSDKKWVKASKGDSLYKLSKRYGISVQRLAQLNQLKKPYVIQSGQTIFLKPLPASNNRTAVAVNTKTTNRTKAKTKVQTQPVSSKAFNWPKTIKWRRPAKGKVVKKFSRRRNDAKGIDIAGKQGDTIVASAAGKVVYSGNGLISYGNLIIIKHNRTYLSAYAYNRKLLVKEGDVVKSGQKIAEMGRKDKLSTRLHFEIRKNGKPVDPLKYLPW</sequence>
<dbReference type="SUPFAM" id="SSF54106">
    <property type="entry name" value="LysM domain"/>
    <property type="match status" value="1"/>
</dbReference>